<feature type="signal peptide" evidence="6">
    <location>
        <begin position="1"/>
        <end position="29"/>
    </location>
</feature>
<dbReference type="InterPro" id="IPR006127">
    <property type="entry name" value="ZnuA-like"/>
</dbReference>
<evidence type="ECO:0000256" key="2">
    <source>
        <dbReference type="ARBA" id="ARBA00022448"/>
    </source>
</evidence>
<dbReference type="PANTHER" id="PTHR42953:SF1">
    <property type="entry name" value="METAL-BINDING PROTEIN HI_0362-RELATED"/>
    <property type="match status" value="1"/>
</dbReference>
<evidence type="ECO:0000256" key="4">
    <source>
        <dbReference type="ARBA" id="ARBA00022729"/>
    </source>
</evidence>
<dbReference type="SUPFAM" id="SSF53807">
    <property type="entry name" value="Helical backbone' metal receptor"/>
    <property type="match status" value="1"/>
</dbReference>
<feature type="chain" id="PRO_5043806176" evidence="6">
    <location>
        <begin position="30"/>
        <end position="307"/>
    </location>
</feature>
<dbReference type="PROSITE" id="PS51257">
    <property type="entry name" value="PROKAR_LIPOPROTEIN"/>
    <property type="match status" value="1"/>
</dbReference>
<dbReference type="Proteomes" id="UP001486888">
    <property type="component" value="Chromosome"/>
</dbReference>
<dbReference type="PRINTS" id="PR00691">
    <property type="entry name" value="ADHESINB"/>
</dbReference>
<dbReference type="GO" id="GO:0046872">
    <property type="term" value="F:metal ion binding"/>
    <property type="evidence" value="ECO:0007669"/>
    <property type="project" value="UniProtKB-KW"/>
</dbReference>
<dbReference type="GO" id="GO:0030001">
    <property type="term" value="P:metal ion transport"/>
    <property type="evidence" value="ECO:0007669"/>
    <property type="project" value="InterPro"/>
</dbReference>
<evidence type="ECO:0000313" key="8">
    <source>
        <dbReference type="Proteomes" id="UP001486888"/>
    </source>
</evidence>
<dbReference type="Gene3D" id="3.40.50.1980">
    <property type="entry name" value="Nitrogenase molybdenum iron protein domain"/>
    <property type="match status" value="2"/>
</dbReference>
<dbReference type="PRINTS" id="PR00690">
    <property type="entry name" value="ADHESNFAMILY"/>
</dbReference>
<comment type="similarity">
    <text evidence="5">Belongs to the bacterial solute-binding protein 9 family.</text>
</comment>
<evidence type="ECO:0000256" key="6">
    <source>
        <dbReference type="SAM" id="SignalP"/>
    </source>
</evidence>
<evidence type="ECO:0000256" key="5">
    <source>
        <dbReference type="RuleBase" id="RU003512"/>
    </source>
</evidence>
<name>A0AAU6WCF5_9MICC</name>
<gene>
    <name evidence="7" type="ORF">QMQ05_14005</name>
</gene>
<organism evidence="7 8">
    <name type="scientific">Glutamicibacter ectropisis</name>
    <dbReference type="NCBI Taxonomy" id="3046593"/>
    <lineage>
        <taxon>Bacteria</taxon>
        <taxon>Bacillati</taxon>
        <taxon>Actinomycetota</taxon>
        <taxon>Actinomycetes</taxon>
        <taxon>Micrococcales</taxon>
        <taxon>Micrococcaceae</taxon>
        <taxon>Glutamicibacter</taxon>
    </lineage>
</organism>
<dbReference type="InterPro" id="IPR006129">
    <property type="entry name" value="AdhesinB"/>
</dbReference>
<reference evidence="7 8" key="1">
    <citation type="submission" date="2023-05" db="EMBL/GenBank/DDBJ databases">
        <title>Glutamicibacter sp. B1, complete genome.</title>
        <authorList>
            <person name="Long Y.H."/>
            <person name="Fang T."/>
            <person name="Li X.Y."/>
        </authorList>
    </citation>
    <scope>NUCLEOTIDE SEQUENCE [LARGE SCALE GENOMIC DNA]</scope>
    <source>
        <strain evidence="7 8">B1</strain>
    </source>
</reference>
<evidence type="ECO:0000256" key="3">
    <source>
        <dbReference type="ARBA" id="ARBA00022723"/>
    </source>
</evidence>
<keyword evidence="2 5" id="KW-0813">Transport</keyword>
<dbReference type="PANTHER" id="PTHR42953">
    <property type="entry name" value="HIGH-AFFINITY ZINC UPTAKE SYSTEM PROTEIN ZNUA-RELATED"/>
    <property type="match status" value="1"/>
</dbReference>
<accession>A0AAU6WCF5</accession>
<keyword evidence="3" id="KW-0479">Metal-binding</keyword>
<proteinExistence type="inferred from homology"/>
<dbReference type="EMBL" id="CP125942">
    <property type="protein sequence ID" value="XAO45444.1"/>
    <property type="molecule type" value="Genomic_DNA"/>
</dbReference>
<dbReference type="KEGG" id="gey:QMQ05_14005"/>
<evidence type="ECO:0000313" key="7">
    <source>
        <dbReference type="EMBL" id="XAO45444.1"/>
    </source>
</evidence>
<comment type="subcellular location">
    <subcellularLocation>
        <location evidence="1">Cell envelope</location>
    </subcellularLocation>
</comment>
<dbReference type="InterPro" id="IPR050492">
    <property type="entry name" value="Bact_metal-bind_prot9"/>
</dbReference>
<keyword evidence="8" id="KW-1185">Reference proteome</keyword>
<dbReference type="Pfam" id="PF01297">
    <property type="entry name" value="ZnuA"/>
    <property type="match status" value="1"/>
</dbReference>
<evidence type="ECO:0000256" key="1">
    <source>
        <dbReference type="ARBA" id="ARBA00004196"/>
    </source>
</evidence>
<dbReference type="GO" id="GO:0007155">
    <property type="term" value="P:cell adhesion"/>
    <property type="evidence" value="ECO:0007669"/>
    <property type="project" value="InterPro"/>
</dbReference>
<keyword evidence="4 6" id="KW-0732">Signal</keyword>
<sequence>MISRKNNPFKTLSALLLVPMILTGCAATAHEDQQPSVVVTTNILADVVQNLVGDQAQVHTLMPANVDPHSFEISAQQAALLNDADLVVSNGLNLEEGLQHQLEAVDAAGKEHFVATDHVQVLNVSGSSGAADPHFWTDPVQMIDVVDALASDLQELPGIQAEQLNEDTQSYRGELTELEQQMADSFNQIPEESRALVTNHHVFGYLSKRFGFRTVGAVIPSGTTLASPSAADMASLAEAIRTSKVSAIFVESAQPDKLARALADEANIDVQIVHLYSESLTLPGEPADSYLKMMQVNTEKITQALRN</sequence>
<dbReference type="InterPro" id="IPR006128">
    <property type="entry name" value="Lipoprotein_PsaA-like"/>
</dbReference>
<protein>
    <submittedName>
        <fullName evidence="7">Metal ABC transporter substrate-binding protein</fullName>
    </submittedName>
</protein>
<dbReference type="GO" id="GO:0030313">
    <property type="term" value="C:cell envelope"/>
    <property type="evidence" value="ECO:0007669"/>
    <property type="project" value="UniProtKB-SubCell"/>
</dbReference>
<dbReference type="RefSeq" id="WP_345470965.1">
    <property type="nucleotide sequence ID" value="NZ_CP125942.1"/>
</dbReference>
<dbReference type="AlphaFoldDB" id="A0AAU6WCF5"/>